<dbReference type="Pfam" id="PF13489">
    <property type="entry name" value="Methyltransf_23"/>
    <property type="match status" value="1"/>
</dbReference>
<dbReference type="Proteomes" id="UP000316213">
    <property type="component" value="Unassembled WGS sequence"/>
</dbReference>
<dbReference type="RefSeq" id="WP_197167941.1">
    <property type="nucleotide sequence ID" value="NZ_SJPM01000005.1"/>
</dbReference>
<dbReference type="EMBL" id="SJPM01000005">
    <property type="protein sequence ID" value="TWT96478.1"/>
    <property type="molecule type" value="Genomic_DNA"/>
</dbReference>
<evidence type="ECO:0000313" key="2">
    <source>
        <dbReference type="EMBL" id="TWT96478.1"/>
    </source>
</evidence>
<dbReference type="Gene3D" id="3.40.50.720">
    <property type="entry name" value="NAD(P)-binding Rossmann-like Domain"/>
    <property type="match status" value="1"/>
</dbReference>
<dbReference type="Gene3D" id="3.40.50.150">
    <property type="entry name" value="Vaccinia Virus protein VP39"/>
    <property type="match status" value="1"/>
</dbReference>
<comment type="caution">
    <text evidence="2">The sequence shown here is derived from an EMBL/GenBank/DDBJ whole genome shotgun (WGS) entry which is preliminary data.</text>
</comment>
<accession>A0A5C6AB06</accession>
<reference evidence="2 3" key="1">
    <citation type="submission" date="2019-02" db="EMBL/GenBank/DDBJ databases">
        <title>Deep-cultivation of Planctomycetes and their phenomic and genomic characterization uncovers novel biology.</title>
        <authorList>
            <person name="Wiegand S."/>
            <person name="Jogler M."/>
            <person name="Boedeker C."/>
            <person name="Pinto D."/>
            <person name="Vollmers J."/>
            <person name="Rivas-Marin E."/>
            <person name="Kohn T."/>
            <person name="Peeters S.H."/>
            <person name="Heuer A."/>
            <person name="Rast P."/>
            <person name="Oberbeckmann S."/>
            <person name="Bunk B."/>
            <person name="Jeske O."/>
            <person name="Meyerdierks A."/>
            <person name="Storesund J.E."/>
            <person name="Kallscheuer N."/>
            <person name="Luecker S."/>
            <person name="Lage O.M."/>
            <person name="Pohl T."/>
            <person name="Merkel B.J."/>
            <person name="Hornburger P."/>
            <person name="Mueller R.-W."/>
            <person name="Bruemmer F."/>
            <person name="Labrenz M."/>
            <person name="Spormann A.M."/>
            <person name="Op Den Camp H."/>
            <person name="Overmann J."/>
            <person name="Amann R."/>
            <person name="Jetten M.S.M."/>
            <person name="Mascher T."/>
            <person name="Medema M.H."/>
            <person name="Devos D.P."/>
            <person name="Kaster A.-K."/>
            <person name="Ovreas L."/>
            <person name="Rohde M."/>
            <person name="Galperin M.Y."/>
            <person name="Jogler C."/>
        </authorList>
    </citation>
    <scope>NUCLEOTIDE SEQUENCE [LARGE SCALE GENOMIC DNA]</scope>
    <source>
        <strain evidence="2 3">Pla100</strain>
    </source>
</reference>
<proteinExistence type="predicted"/>
<sequence length="390" mass="43116">MTNLSDHRCVACEGVDLFEFYQLTHLPADTGSLASTKQEAVESLSGELRLAFCRTCGFVHNVAFNPDLVRYSLGYDASLCHSPGLAIAMNDSVHALVNDHQLEGRSILEIGCGQAHLLRSICQHASVKAVGIDPTTLEAELQIGTSQLRLIRSSLQESHRELIGDLIICVSVIEDIAEPLSFLQMLRSMIGDRKTSLHFELFDGFGAIDAGSVWSPHYEQCNYFSESTICHLFRRAGFNIVRSGRVPSCSSYLYVDAEPSEPQLPGVVDLKEQILAAERFESETRKQIHHWSSQLHQFSSDHKRVFLWGSGGKAISFLSLVPGSDSIEAVVDVNPNRQGLYIPKSGHLVISPEELRSERPDVIIISNPAYQSEIELELLRQGIECLVVAA</sequence>
<keyword evidence="3" id="KW-1185">Reference proteome</keyword>
<evidence type="ECO:0000313" key="3">
    <source>
        <dbReference type="Proteomes" id="UP000316213"/>
    </source>
</evidence>
<protein>
    <recommendedName>
        <fullName evidence="1">C-methyltransferase domain-containing protein</fullName>
    </recommendedName>
</protein>
<dbReference type="InterPro" id="IPR013691">
    <property type="entry name" value="MeTrfase_14"/>
</dbReference>
<organism evidence="2 3">
    <name type="scientific">Neorhodopirellula pilleata</name>
    <dbReference type="NCBI Taxonomy" id="2714738"/>
    <lineage>
        <taxon>Bacteria</taxon>
        <taxon>Pseudomonadati</taxon>
        <taxon>Planctomycetota</taxon>
        <taxon>Planctomycetia</taxon>
        <taxon>Pirellulales</taxon>
        <taxon>Pirellulaceae</taxon>
        <taxon>Neorhodopirellula</taxon>
    </lineage>
</organism>
<dbReference type="InterPro" id="IPR029063">
    <property type="entry name" value="SAM-dependent_MTases_sf"/>
</dbReference>
<dbReference type="SUPFAM" id="SSF53335">
    <property type="entry name" value="S-adenosyl-L-methionine-dependent methyltransferases"/>
    <property type="match status" value="1"/>
</dbReference>
<feature type="domain" description="C-methyltransferase" evidence="1">
    <location>
        <begin position="278"/>
        <end position="374"/>
    </location>
</feature>
<dbReference type="Pfam" id="PF08484">
    <property type="entry name" value="Methyltransf_14"/>
    <property type="match status" value="1"/>
</dbReference>
<name>A0A5C6AB06_9BACT</name>
<gene>
    <name evidence="2" type="ORF">Pla100_29590</name>
</gene>
<dbReference type="AlphaFoldDB" id="A0A5C6AB06"/>
<evidence type="ECO:0000259" key="1">
    <source>
        <dbReference type="Pfam" id="PF08484"/>
    </source>
</evidence>